<dbReference type="EMBL" id="KQ414784">
    <property type="protein sequence ID" value="KOC61135.1"/>
    <property type="molecule type" value="Genomic_DNA"/>
</dbReference>
<name>A0A0L7QR82_9HYME</name>
<dbReference type="InterPro" id="IPR009003">
    <property type="entry name" value="Peptidase_S1_PA"/>
</dbReference>
<dbReference type="Pfam" id="PF00089">
    <property type="entry name" value="Trypsin"/>
    <property type="match status" value="1"/>
</dbReference>
<dbReference type="AlphaFoldDB" id="A0A0L7QR82"/>
<dbReference type="SUPFAM" id="SSF50494">
    <property type="entry name" value="Trypsin-like serine proteases"/>
    <property type="match status" value="1"/>
</dbReference>
<evidence type="ECO:0000313" key="5">
    <source>
        <dbReference type="Proteomes" id="UP000053825"/>
    </source>
</evidence>
<comment type="similarity">
    <text evidence="2">Belongs to the peptidase S1 family. CLIP subfamily.</text>
</comment>
<dbReference type="GO" id="GO:0006508">
    <property type="term" value="P:proteolysis"/>
    <property type="evidence" value="ECO:0007669"/>
    <property type="project" value="InterPro"/>
</dbReference>
<dbReference type="Proteomes" id="UP000053825">
    <property type="component" value="Unassembled WGS sequence"/>
</dbReference>
<dbReference type="OrthoDB" id="6020060at2759"/>
<evidence type="ECO:0000256" key="1">
    <source>
        <dbReference type="ARBA" id="ARBA00023157"/>
    </source>
</evidence>
<dbReference type="InterPro" id="IPR051487">
    <property type="entry name" value="Ser/Thr_Proteases_Immune/Dev"/>
</dbReference>
<evidence type="ECO:0000313" key="4">
    <source>
        <dbReference type="EMBL" id="KOC61135.1"/>
    </source>
</evidence>
<sequence>MYIFLSNTKKKILIPLSNQLILLTQSIILFATGLNGTGSKQTVPVKATYIYPMYQAYSVLPDRDYNIALMKLTKPFDICRNKIILPNVQPIKYDNYKLCLIFGWQSYVSLSSRVLAKPIQYYEVILNTWKMSCAGNPGSPVVCENQNRETALLGIASWTNFSLECGDLQTYLDLDAFRYMFTSKVNDIFY</sequence>
<keyword evidence="1" id="KW-1015">Disulfide bond</keyword>
<dbReference type="InterPro" id="IPR043504">
    <property type="entry name" value="Peptidase_S1_PA_chymotrypsin"/>
</dbReference>
<dbReference type="PANTHER" id="PTHR24256">
    <property type="entry name" value="TRYPTASE-RELATED"/>
    <property type="match status" value="1"/>
</dbReference>
<organism evidence="4 5">
    <name type="scientific">Habropoda laboriosa</name>
    <dbReference type="NCBI Taxonomy" id="597456"/>
    <lineage>
        <taxon>Eukaryota</taxon>
        <taxon>Metazoa</taxon>
        <taxon>Ecdysozoa</taxon>
        <taxon>Arthropoda</taxon>
        <taxon>Hexapoda</taxon>
        <taxon>Insecta</taxon>
        <taxon>Pterygota</taxon>
        <taxon>Neoptera</taxon>
        <taxon>Endopterygota</taxon>
        <taxon>Hymenoptera</taxon>
        <taxon>Apocrita</taxon>
        <taxon>Aculeata</taxon>
        <taxon>Apoidea</taxon>
        <taxon>Anthophila</taxon>
        <taxon>Apidae</taxon>
        <taxon>Habropoda</taxon>
    </lineage>
</organism>
<dbReference type="GO" id="GO:0004252">
    <property type="term" value="F:serine-type endopeptidase activity"/>
    <property type="evidence" value="ECO:0007669"/>
    <property type="project" value="InterPro"/>
</dbReference>
<proteinExistence type="inferred from homology"/>
<accession>A0A0L7QR82</accession>
<evidence type="ECO:0000259" key="3">
    <source>
        <dbReference type="Pfam" id="PF00089"/>
    </source>
</evidence>
<feature type="domain" description="Peptidase S1" evidence="3">
    <location>
        <begin position="37"/>
        <end position="159"/>
    </location>
</feature>
<evidence type="ECO:0000256" key="2">
    <source>
        <dbReference type="ARBA" id="ARBA00024195"/>
    </source>
</evidence>
<protein>
    <submittedName>
        <fullName evidence="4">Ovochymase-2</fullName>
    </submittedName>
</protein>
<keyword evidence="5" id="KW-1185">Reference proteome</keyword>
<dbReference type="Gene3D" id="2.40.10.10">
    <property type="entry name" value="Trypsin-like serine proteases"/>
    <property type="match status" value="1"/>
</dbReference>
<dbReference type="InterPro" id="IPR001254">
    <property type="entry name" value="Trypsin_dom"/>
</dbReference>
<dbReference type="STRING" id="597456.A0A0L7QR82"/>
<gene>
    <name evidence="4" type="ORF">WH47_04401</name>
</gene>
<reference evidence="4 5" key="1">
    <citation type="submission" date="2015-07" db="EMBL/GenBank/DDBJ databases">
        <title>The genome of Habropoda laboriosa.</title>
        <authorList>
            <person name="Pan H."/>
            <person name="Kapheim K."/>
        </authorList>
    </citation>
    <scope>NUCLEOTIDE SEQUENCE [LARGE SCALE GENOMIC DNA]</scope>
    <source>
        <strain evidence="4">0110345459</strain>
    </source>
</reference>